<sequence>MCFGILLGLGNGRSLLVVAGCGRLYQSPGQTLGRREGWWAARSGWRLLAPAVGRRLRRDASVLLQPQMHHFCPARVTQRTRQAHRPGNAQQHLAGGMAAPELFIDGQPPLVACDARHSLGTRVRARRGAMADASVWTGGSWRVDETYVKVKGRWICTCTALLMPAGRPSTSCSAPSAMQPQPAAKLCNKSTFCPIDCKERGLSRQRRCLIRHQSSGCAAMPCLRSLA</sequence>
<protein>
    <submittedName>
        <fullName evidence="1">Uncharacterized protein</fullName>
    </submittedName>
</protein>
<evidence type="ECO:0000313" key="1">
    <source>
        <dbReference type="EMBL" id="SMF89221.1"/>
    </source>
</evidence>
<dbReference type="AlphaFoldDB" id="A0A1X7HNQ5"/>
<dbReference type="Proteomes" id="UP000192936">
    <property type="component" value="Unassembled WGS sequence"/>
</dbReference>
<organism evidence="1 2">
    <name type="scientific">Azospirillum oryzae</name>
    <dbReference type="NCBI Taxonomy" id="286727"/>
    <lineage>
        <taxon>Bacteria</taxon>
        <taxon>Pseudomonadati</taxon>
        <taxon>Pseudomonadota</taxon>
        <taxon>Alphaproteobacteria</taxon>
        <taxon>Rhodospirillales</taxon>
        <taxon>Azospirillaceae</taxon>
        <taxon>Azospirillum</taxon>
    </lineage>
</organism>
<gene>
    <name evidence="1" type="ORF">SAMN02982917_6649</name>
</gene>
<dbReference type="EMBL" id="FXAK01000009">
    <property type="protein sequence ID" value="SMF89221.1"/>
    <property type="molecule type" value="Genomic_DNA"/>
</dbReference>
<reference evidence="1 2" key="1">
    <citation type="submission" date="2017-04" db="EMBL/GenBank/DDBJ databases">
        <authorList>
            <person name="Afonso C.L."/>
            <person name="Miller P.J."/>
            <person name="Scott M.A."/>
            <person name="Spackman E."/>
            <person name="Goraichik I."/>
            <person name="Dimitrov K.M."/>
            <person name="Suarez D.L."/>
            <person name="Swayne D.E."/>
        </authorList>
    </citation>
    <scope>NUCLEOTIDE SEQUENCE [LARGE SCALE GENOMIC DNA]</scope>
    <source>
        <strain evidence="1 2">A2P</strain>
    </source>
</reference>
<accession>A0A1X7HNQ5</accession>
<name>A0A1X7HNQ5_9PROT</name>
<evidence type="ECO:0000313" key="2">
    <source>
        <dbReference type="Proteomes" id="UP000192936"/>
    </source>
</evidence>
<proteinExistence type="predicted"/>